<reference evidence="1" key="2">
    <citation type="submission" date="2004-02" db="EMBL/GenBank/DDBJ databases">
        <authorList>
            <person name="Stowe-Evans E."/>
            <person name="Ford J."/>
            <person name="Kehoe D.M."/>
        </authorList>
    </citation>
    <scope>NUCLEOTIDE SEQUENCE</scope>
    <source>
        <strain evidence="1">FD33</strain>
    </source>
</reference>
<name>Q6GZZ6_MICDP</name>
<reference evidence="1" key="1">
    <citation type="journal article" date="2004" name="J. Bacteriol.">
        <title>Genomic DNA microarray analysis: identification of new genes regulated by light color in the cyanobacterium Fremyella diplosiphon.</title>
        <authorList>
            <person name="Stowe-Evans E.L."/>
            <person name="Ford J."/>
            <person name="Kehoe D.M."/>
        </authorList>
    </citation>
    <scope>NUCLEOTIDE SEQUENCE</scope>
    <source>
        <strain evidence="1">FD33</strain>
    </source>
</reference>
<proteinExistence type="predicted"/>
<evidence type="ECO:0000313" key="1">
    <source>
        <dbReference type="EMBL" id="AAT41973.1"/>
    </source>
</evidence>
<protein>
    <submittedName>
        <fullName evidence="1">Uncharacterized protein</fullName>
    </submittedName>
</protein>
<dbReference type="EMBL" id="AY548460">
    <property type="protein sequence ID" value="AAT41973.1"/>
    <property type="molecule type" value="Genomic_DNA"/>
</dbReference>
<sequence>MKRLHPFFIEKIKEVAIVSEVLADLSDRLPGFIEVYGNNSFAAYIHDGCYEYPSGCTDRLFESSDWLYGYFRDELHFVDKRLSVTWNKGVIKGNCLLLAMLSGMSFPESVLYLAAKYGLEPAYLDDQRQEQRA</sequence>
<accession>Q6GZZ6</accession>
<organism evidence="1">
    <name type="scientific">Microchaete diplosiphon</name>
    <name type="common">Fremyella diplosiphon</name>
    <dbReference type="NCBI Taxonomy" id="1197"/>
    <lineage>
        <taxon>Bacteria</taxon>
        <taxon>Bacillati</taxon>
        <taxon>Cyanobacteriota</taxon>
        <taxon>Cyanophyceae</taxon>
        <taxon>Nostocales</taxon>
        <taxon>Rivulariaceae</taxon>
        <taxon>Microchaete</taxon>
    </lineage>
</organism>
<dbReference type="AlphaFoldDB" id="Q6GZZ6"/>